<keyword evidence="3" id="KW-1185">Reference proteome</keyword>
<dbReference type="OMA" id="FKNICDL"/>
<dbReference type="STRING" id="2015173.A0A026W1W8"/>
<dbReference type="InterPro" id="IPR000210">
    <property type="entry name" value="BTB/POZ_dom"/>
</dbReference>
<evidence type="ECO:0000313" key="2">
    <source>
        <dbReference type="EMBL" id="EZA50062.1"/>
    </source>
</evidence>
<evidence type="ECO:0000313" key="3">
    <source>
        <dbReference type="Proteomes" id="UP000053097"/>
    </source>
</evidence>
<accession>A0A026W1W8</accession>
<proteinExistence type="predicted"/>
<dbReference type="Gene3D" id="3.30.710.10">
    <property type="entry name" value="Potassium Channel Kv1.1, Chain A"/>
    <property type="match status" value="1"/>
</dbReference>
<organism evidence="2 3">
    <name type="scientific">Ooceraea biroi</name>
    <name type="common">Clonal raider ant</name>
    <name type="synonym">Cerapachys biroi</name>
    <dbReference type="NCBI Taxonomy" id="2015173"/>
    <lineage>
        <taxon>Eukaryota</taxon>
        <taxon>Metazoa</taxon>
        <taxon>Ecdysozoa</taxon>
        <taxon>Arthropoda</taxon>
        <taxon>Hexapoda</taxon>
        <taxon>Insecta</taxon>
        <taxon>Pterygota</taxon>
        <taxon>Neoptera</taxon>
        <taxon>Endopterygota</taxon>
        <taxon>Hymenoptera</taxon>
        <taxon>Apocrita</taxon>
        <taxon>Aculeata</taxon>
        <taxon>Formicoidea</taxon>
        <taxon>Formicidae</taxon>
        <taxon>Dorylinae</taxon>
        <taxon>Ooceraea</taxon>
    </lineage>
</organism>
<reference evidence="2 3" key="1">
    <citation type="journal article" date="2014" name="Curr. Biol.">
        <title>The genome of the clonal raider ant Cerapachys biroi.</title>
        <authorList>
            <person name="Oxley P.R."/>
            <person name="Ji L."/>
            <person name="Fetter-Pruneda I."/>
            <person name="McKenzie S.K."/>
            <person name="Li C."/>
            <person name="Hu H."/>
            <person name="Zhang G."/>
            <person name="Kronauer D.J."/>
        </authorList>
    </citation>
    <scope>NUCLEOTIDE SEQUENCE [LARGE SCALE GENOMIC DNA]</scope>
</reference>
<name>A0A026W1W8_OOCBI</name>
<dbReference type="Pfam" id="PF00651">
    <property type="entry name" value="BTB"/>
    <property type="match status" value="1"/>
</dbReference>
<dbReference type="EMBL" id="KK107487">
    <property type="protein sequence ID" value="EZA50062.1"/>
    <property type="molecule type" value="Genomic_DNA"/>
</dbReference>
<dbReference type="SUPFAM" id="SSF54695">
    <property type="entry name" value="POZ domain"/>
    <property type="match status" value="1"/>
</dbReference>
<gene>
    <name evidence="2" type="ORF">X777_11727</name>
</gene>
<protein>
    <submittedName>
        <fullName evidence="2">Speckle-type POZ protein-like protein</fullName>
    </submittedName>
</protein>
<evidence type="ECO:0000259" key="1">
    <source>
        <dbReference type="Pfam" id="PF00651"/>
    </source>
</evidence>
<feature type="domain" description="BTB" evidence="1">
    <location>
        <begin position="5"/>
        <end position="76"/>
    </location>
</feature>
<sequence>MQLLCSYEYFKNICDLEKKEIEINIDPFVFEEMLHYIITGRLSPTISFDALKTLIQVSYTYTIKDLLLECEEHLIQDVSITTVIDLFFLAFSIDADNLKAYTTKFFKFYLKEIVCRVNAPSVAIAPILAIFVIY</sequence>
<dbReference type="InterPro" id="IPR011333">
    <property type="entry name" value="SKP1/BTB/POZ_sf"/>
</dbReference>
<dbReference type="Gene3D" id="6.10.250.3030">
    <property type="match status" value="1"/>
</dbReference>
<dbReference type="AlphaFoldDB" id="A0A026W1W8"/>
<dbReference type="PANTHER" id="PTHR24413">
    <property type="entry name" value="SPECKLE-TYPE POZ PROTEIN"/>
    <property type="match status" value="1"/>
</dbReference>
<dbReference type="Proteomes" id="UP000053097">
    <property type="component" value="Unassembled WGS sequence"/>
</dbReference>